<evidence type="ECO:0000259" key="7">
    <source>
        <dbReference type="Pfam" id="PF05843"/>
    </source>
</evidence>
<keyword evidence="2" id="KW-0677">Repeat</keyword>
<accession>A0AAX4P0Q3</accession>
<feature type="compositionally biased region" description="Basic and acidic residues" evidence="6">
    <location>
        <begin position="716"/>
        <end position="738"/>
    </location>
</feature>
<dbReference type="GO" id="GO:0005634">
    <property type="term" value="C:nucleus"/>
    <property type="evidence" value="ECO:0007669"/>
    <property type="project" value="UniProtKB-SubCell"/>
</dbReference>
<comment type="subcellular location">
    <subcellularLocation>
        <location evidence="1">Nucleus</location>
    </subcellularLocation>
</comment>
<dbReference type="InterPro" id="IPR011990">
    <property type="entry name" value="TPR-like_helical_dom_sf"/>
</dbReference>
<dbReference type="Pfam" id="PF05843">
    <property type="entry name" value="Suf"/>
    <property type="match status" value="1"/>
</dbReference>
<dbReference type="AlphaFoldDB" id="A0AAX4P0Q3"/>
<dbReference type="InterPro" id="IPR008847">
    <property type="entry name" value="Suf"/>
</dbReference>
<dbReference type="PANTHER" id="PTHR19980:SF0">
    <property type="entry name" value="CLEAVAGE STIMULATION FACTOR SUBUNIT 3"/>
    <property type="match status" value="1"/>
</dbReference>
<evidence type="ECO:0000313" key="8">
    <source>
        <dbReference type="EMBL" id="WZN59862.1"/>
    </source>
</evidence>
<dbReference type="EMBL" id="CP151502">
    <property type="protein sequence ID" value="WZN59862.1"/>
    <property type="molecule type" value="Genomic_DNA"/>
</dbReference>
<feature type="compositionally biased region" description="Basic and acidic residues" evidence="6">
    <location>
        <begin position="632"/>
        <end position="644"/>
    </location>
</feature>
<dbReference type="InterPro" id="IPR019734">
    <property type="entry name" value="TPR_rpt"/>
</dbReference>
<evidence type="ECO:0000256" key="5">
    <source>
        <dbReference type="SAM" id="Coils"/>
    </source>
</evidence>
<keyword evidence="4" id="KW-0802">TPR repeat</keyword>
<organism evidence="8 9">
    <name type="scientific">Chloropicon roscoffensis</name>
    <dbReference type="NCBI Taxonomy" id="1461544"/>
    <lineage>
        <taxon>Eukaryota</taxon>
        <taxon>Viridiplantae</taxon>
        <taxon>Chlorophyta</taxon>
        <taxon>Chloropicophyceae</taxon>
        <taxon>Chloropicales</taxon>
        <taxon>Chloropicaceae</taxon>
        <taxon>Chloropicon</taxon>
    </lineage>
</organism>
<feature type="domain" description="Suppressor of forked" evidence="7">
    <location>
        <begin position="71"/>
        <end position="608"/>
    </location>
</feature>
<dbReference type="InterPro" id="IPR045243">
    <property type="entry name" value="Rna14-like"/>
</dbReference>
<evidence type="ECO:0000256" key="3">
    <source>
        <dbReference type="ARBA" id="ARBA00023242"/>
    </source>
</evidence>
<feature type="region of interest" description="Disordered" evidence="6">
    <location>
        <begin position="626"/>
        <end position="655"/>
    </location>
</feature>
<proteinExistence type="predicted"/>
<dbReference type="PROSITE" id="PS50005">
    <property type="entry name" value="TPR"/>
    <property type="match status" value="1"/>
</dbReference>
<evidence type="ECO:0000256" key="6">
    <source>
        <dbReference type="SAM" id="MobiDB-lite"/>
    </source>
</evidence>
<dbReference type="SMART" id="SM00386">
    <property type="entry name" value="HAT"/>
    <property type="match status" value="10"/>
</dbReference>
<dbReference type="GO" id="GO:0031124">
    <property type="term" value="P:mRNA 3'-end processing"/>
    <property type="evidence" value="ECO:0007669"/>
    <property type="project" value="InterPro"/>
</dbReference>
<feature type="repeat" description="TPR" evidence="4">
    <location>
        <begin position="362"/>
        <end position="395"/>
    </location>
</feature>
<keyword evidence="3" id="KW-0539">Nucleus</keyword>
<feature type="coiled-coil region" evidence="5">
    <location>
        <begin position="398"/>
        <end position="425"/>
    </location>
</feature>
<protein>
    <submittedName>
        <fullName evidence="8">Suf domain-containing protein</fullName>
    </submittedName>
</protein>
<feature type="region of interest" description="Disordered" evidence="6">
    <location>
        <begin position="1"/>
        <end position="62"/>
    </location>
</feature>
<dbReference type="Proteomes" id="UP001472866">
    <property type="component" value="Chromosome 02"/>
</dbReference>
<dbReference type="GO" id="GO:0003729">
    <property type="term" value="F:mRNA binding"/>
    <property type="evidence" value="ECO:0007669"/>
    <property type="project" value="TreeGrafter"/>
</dbReference>
<keyword evidence="5" id="KW-0175">Coiled coil</keyword>
<evidence type="ECO:0000256" key="2">
    <source>
        <dbReference type="ARBA" id="ARBA00022737"/>
    </source>
</evidence>
<dbReference type="SUPFAM" id="SSF48452">
    <property type="entry name" value="TPR-like"/>
    <property type="match status" value="1"/>
</dbReference>
<dbReference type="InterPro" id="IPR003107">
    <property type="entry name" value="HAT"/>
</dbReference>
<name>A0AAX4P0Q3_9CHLO</name>
<gene>
    <name evidence="8" type="ORF">HKI87_02g13900</name>
</gene>
<keyword evidence="9" id="KW-1185">Reference proteome</keyword>
<sequence length="738" mass="82997">MASATPMSGGGSAPEVKNEPKDGAQVKVEPSGIQKLIQEKAAAQAQTSYKQPARRRGNVVRPSQLTGTLDALKSRIEVDKYDVEAWETLLGQLKPPSGAGRQADIRGRASSDTLRQVYRDFLEVFPTSSAGWRGILELESSEGEQQRVNEGFGQSLLRIKSLDLWRVYIKHVRATNRSDTPDGSNAIKQAYEFTLDHLGTDINSGPLWMEYLFFLQNSNAGVLFGESAAGNEESAKLVAIRRAFQRAVTIPTHSLEALWREYDKFENGVNRQLAKQIINDLQGQYSTSRTIYRELKKKWEGIKGGALATPPGKSHGQYKQQKLWISLIAFERSNPLKLEKESLGVRVELVYNQCLLCLYHFPEIWYEYATWHASAGDKERASEVFKRATEALPSCTILSFAAADFEAAQDKIEEAKKIYEDLLVRVADLEPQTQGQVWIQYMRFLRRTEGASSSRKLFLRARKSEGHSHHIYSTSALLEWQNGKDMKVAKNIFELGLKSFLKETEYVLDYAGFLVSQGDISNARILYERALTVAQGEGARTIWNEFLKFEYQCGDLQSTLALEKRRKEALEELDDVDPDELLKRPGYSIGLLLLRYSVNGMLPCSEKTLGHLQAVKVDEAFYGLPKLASEPESPRTEQPREVIKTEGGQPSNTLPSALSNLLDKLPPRNRLNGPLPSAAEVDSVLQVISSLDFKLLREEEGIPSGGGGASKRKREGVREDRVRDVYRMRQMERARRGR</sequence>
<feature type="region of interest" description="Disordered" evidence="6">
    <location>
        <begin position="699"/>
        <end position="738"/>
    </location>
</feature>
<evidence type="ECO:0000256" key="1">
    <source>
        <dbReference type="ARBA" id="ARBA00004123"/>
    </source>
</evidence>
<evidence type="ECO:0000313" key="9">
    <source>
        <dbReference type="Proteomes" id="UP001472866"/>
    </source>
</evidence>
<dbReference type="PANTHER" id="PTHR19980">
    <property type="entry name" value="RNA CLEAVAGE STIMULATION FACTOR"/>
    <property type="match status" value="1"/>
</dbReference>
<reference evidence="8 9" key="1">
    <citation type="submission" date="2024-03" db="EMBL/GenBank/DDBJ databases">
        <title>Complete genome sequence of the green alga Chloropicon roscoffensis RCC1871.</title>
        <authorList>
            <person name="Lemieux C."/>
            <person name="Pombert J.-F."/>
            <person name="Otis C."/>
            <person name="Turmel M."/>
        </authorList>
    </citation>
    <scope>NUCLEOTIDE SEQUENCE [LARGE SCALE GENOMIC DNA]</scope>
    <source>
        <strain evidence="8 9">RCC1871</strain>
    </source>
</reference>
<dbReference type="Gene3D" id="1.25.40.1040">
    <property type="match status" value="1"/>
</dbReference>
<evidence type="ECO:0000256" key="4">
    <source>
        <dbReference type="PROSITE-ProRule" id="PRU00339"/>
    </source>
</evidence>